<dbReference type="GO" id="GO:0000160">
    <property type="term" value="P:phosphorelay signal transduction system"/>
    <property type="evidence" value="ECO:0007669"/>
    <property type="project" value="InterPro"/>
</dbReference>
<organism evidence="4 5">
    <name type="scientific">Candidatus Lambdaproteobacteria bacterium RIFOXYD2_FULL_56_26</name>
    <dbReference type="NCBI Taxonomy" id="1817773"/>
    <lineage>
        <taxon>Bacteria</taxon>
        <taxon>Pseudomonadati</taxon>
        <taxon>Pseudomonadota</taxon>
        <taxon>Candidatus Lambdaproteobacteria</taxon>
    </lineage>
</organism>
<dbReference type="PROSITE" id="PS51832">
    <property type="entry name" value="HD_GYP"/>
    <property type="match status" value="1"/>
</dbReference>
<evidence type="ECO:0000256" key="1">
    <source>
        <dbReference type="PROSITE-ProRule" id="PRU00169"/>
    </source>
</evidence>
<dbReference type="InterPro" id="IPR037522">
    <property type="entry name" value="HD_GYP_dom"/>
</dbReference>
<dbReference type="InterPro" id="IPR011006">
    <property type="entry name" value="CheY-like_superfamily"/>
</dbReference>
<evidence type="ECO:0000313" key="4">
    <source>
        <dbReference type="EMBL" id="OGH04909.1"/>
    </source>
</evidence>
<dbReference type="PANTHER" id="PTHR45228">
    <property type="entry name" value="CYCLIC DI-GMP PHOSPHODIESTERASE TM_0186-RELATED"/>
    <property type="match status" value="1"/>
</dbReference>
<dbReference type="PROSITE" id="PS50110">
    <property type="entry name" value="RESPONSE_REGULATORY"/>
    <property type="match status" value="1"/>
</dbReference>
<dbReference type="Pfam" id="PF00072">
    <property type="entry name" value="Response_reg"/>
    <property type="match status" value="1"/>
</dbReference>
<dbReference type="Pfam" id="PF13487">
    <property type="entry name" value="HD_5"/>
    <property type="match status" value="1"/>
</dbReference>
<protein>
    <submittedName>
        <fullName evidence="4">Two-component system response regulator</fullName>
    </submittedName>
</protein>
<dbReference type="Gene3D" id="3.40.50.2300">
    <property type="match status" value="1"/>
</dbReference>
<dbReference type="Gene3D" id="1.10.3210.10">
    <property type="entry name" value="Hypothetical protein af1432"/>
    <property type="match status" value="1"/>
</dbReference>
<feature type="modified residue" description="4-aspartylphosphate" evidence="1">
    <location>
        <position position="55"/>
    </location>
</feature>
<dbReference type="SMART" id="SM00448">
    <property type="entry name" value="REC"/>
    <property type="match status" value="1"/>
</dbReference>
<dbReference type="SUPFAM" id="SSF52172">
    <property type="entry name" value="CheY-like"/>
    <property type="match status" value="1"/>
</dbReference>
<feature type="domain" description="Response regulatory" evidence="2">
    <location>
        <begin position="8"/>
        <end position="122"/>
    </location>
</feature>
<evidence type="ECO:0000313" key="5">
    <source>
        <dbReference type="Proteomes" id="UP000177583"/>
    </source>
</evidence>
<evidence type="ECO:0000259" key="2">
    <source>
        <dbReference type="PROSITE" id="PS50110"/>
    </source>
</evidence>
<dbReference type="InterPro" id="IPR003607">
    <property type="entry name" value="HD/PDEase_dom"/>
</dbReference>
<sequence length="346" mass="39195">MGIRRKYRILVVDDEAVNLKLIAEILKEEYELAFAKSGEEALSLLPNQPDLILLDIMMPEMDGYAVARRIKDDYHYQNIPIIFATAMNEPVDEIRGLNLGAVDYLTKPLNSQILRLRVNNQIRLLQAQRALADQNQALEKQVSARTKELQESQIEMVKRMGLLAEYRDPETGNHVERMSRFAAVLARQIRLTPERCELIRLAAPMHDIGKVGISDKILTKPGKLDAEEWRIMQSHALVGASILAGGHSQLLTTAHLIAAQHHERWDGKGYPNGLKELEISVEGRVTALADVFDALSCKRPYKAPWPLDQVLKLIDEEKGKHFDPMMVDAFLEALPEILEIQKDFPN</sequence>
<keyword evidence="1" id="KW-0597">Phosphoprotein</keyword>
<dbReference type="SUPFAM" id="SSF109604">
    <property type="entry name" value="HD-domain/PDEase-like"/>
    <property type="match status" value="1"/>
</dbReference>
<dbReference type="CDD" id="cd00077">
    <property type="entry name" value="HDc"/>
    <property type="match status" value="1"/>
</dbReference>
<name>A0A1F6H3E4_9PROT</name>
<gene>
    <name evidence="4" type="ORF">A2557_08000</name>
</gene>
<accession>A0A1F6H3E4</accession>
<feature type="domain" description="HD-GYP" evidence="3">
    <location>
        <begin position="149"/>
        <end position="346"/>
    </location>
</feature>
<dbReference type="GO" id="GO:0008081">
    <property type="term" value="F:phosphoric diester hydrolase activity"/>
    <property type="evidence" value="ECO:0007669"/>
    <property type="project" value="UniProtKB-ARBA"/>
</dbReference>
<comment type="caution">
    <text evidence="4">The sequence shown here is derived from an EMBL/GenBank/DDBJ whole genome shotgun (WGS) entry which is preliminary data.</text>
</comment>
<reference evidence="4 5" key="1">
    <citation type="journal article" date="2016" name="Nat. Commun.">
        <title>Thousands of microbial genomes shed light on interconnected biogeochemical processes in an aquifer system.</title>
        <authorList>
            <person name="Anantharaman K."/>
            <person name="Brown C.T."/>
            <person name="Hug L.A."/>
            <person name="Sharon I."/>
            <person name="Castelle C.J."/>
            <person name="Probst A.J."/>
            <person name="Thomas B.C."/>
            <person name="Singh A."/>
            <person name="Wilkins M.J."/>
            <person name="Karaoz U."/>
            <person name="Brodie E.L."/>
            <person name="Williams K.H."/>
            <person name="Hubbard S.S."/>
            <person name="Banfield J.F."/>
        </authorList>
    </citation>
    <scope>NUCLEOTIDE SEQUENCE [LARGE SCALE GENOMIC DNA]</scope>
</reference>
<dbReference type="InterPro" id="IPR052020">
    <property type="entry name" value="Cyclic_di-GMP/3'3'-cGAMP_PDE"/>
</dbReference>
<dbReference type="PANTHER" id="PTHR45228:SF5">
    <property type="entry name" value="CYCLIC DI-GMP PHOSPHODIESTERASE VC_1348-RELATED"/>
    <property type="match status" value="1"/>
</dbReference>
<evidence type="ECO:0000259" key="3">
    <source>
        <dbReference type="PROSITE" id="PS51832"/>
    </source>
</evidence>
<dbReference type="SMART" id="SM00471">
    <property type="entry name" value="HDc"/>
    <property type="match status" value="1"/>
</dbReference>
<dbReference type="AlphaFoldDB" id="A0A1F6H3E4"/>
<dbReference type="EMBL" id="MFNF01000001">
    <property type="protein sequence ID" value="OGH04909.1"/>
    <property type="molecule type" value="Genomic_DNA"/>
</dbReference>
<dbReference type="InterPro" id="IPR001789">
    <property type="entry name" value="Sig_transdc_resp-reg_receiver"/>
</dbReference>
<proteinExistence type="predicted"/>
<dbReference type="Proteomes" id="UP000177583">
    <property type="component" value="Unassembled WGS sequence"/>
</dbReference>